<keyword evidence="4 7" id="KW-0129">CBS domain</keyword>
<dbReference type="AlphaFoldDB" id="A0A1G2HGQ1"/>
<reference evidence="9 10" key="1">
    <citation type="journal article" date="2016" name="Nat. Commun.">
        <title>Thousands of microbial genomes shed light on interconnected biogeochemical processes in an aquifer system.</title>
        <authorList>
            <person name="Anantharaman K."/>
            <person name="Brown C.T."/>
            <person name="Hug L.A."/>
            <person name="Sharon I."/>
            <person name="Castelle C.J."/>
            <person name="Probst A.J."/>
            <person name="Thomas B.C."/>
            <person name="Singh A."/>
            <person name="Wilkins M.J."/>
            <person name="Karaoz U."/>
            <person name="Brodie E.L."/>
            <person name="Williams K.H."/>
            <person name="Hubbard S.S."/>
            <person name="Banfield J.F."/>
        </authorList>
    </citation>
    <scope>NUCLEOTIDE SEQUENCE [LARGE SCALE GENOMIC DNA]</scope>
</reference>
<feature type="binding site" description="in other chain" evidence="6">
    <location>
        <position position="315"/>
    </location>
    <ligand>
        <name>K(+)</name>
        <dbReference type="ChEBI" id="CHEBI:29103"/>
        <note>ligand shared between two tetrameric partners</note>
    </ligand>
</feature>
<evidence type="ECO:0000259" key="8">
    <source>
        <dbReference type="PROSITE" id="PS51371"/>
    </source>
</evidence>
<feature type="binding site" description="in other chain" evidence="6">
    <location>
        <position position="318"/>
    </location>
    <ligand>
        <name>K(+)</name>
        <dbReference type="ChEBI" id="CHEBI:29103"/>
        <note>ligand shared between two tetrameric partners</note>
    </ligand>
</feature>
<evidence type="ECO:0000256" key="5">
    <source>
        <dbReference type="PIRSR" id="PIRSR000130-3"/>
    </source>
</evidence>
<organism evidence="9 10">
    <name type="scientific">Candidatus Spechtbacteria bacterium RIFCSPLOWO2_12_FULL_38_22</name>
    <dbReference type="NCBI Taxonomy" id="1802165"/>
    <lineage>
        <taxon>Bacteria</taxon>
        <taxon>Candidatus Spechtiibacteriota</taxon>
    </lineage>
</organism>
<evidence type="ECO:0000256" key="4">
    <source>
        <dbReference type="ARBA" id="ARBA00023122"/>
    </source>
</evidence>
<keyword evidence="2" id="KW-0479">Metal-binding</keyword>
<proteinExistence type="inferred from homology"/>
<dbReference type="STRING" id="1802165.A3F94_01820"/>
<dbReference type="FunFam" id="3.20.20.70:FF:000424">
    <property type="entry name" value="Inosine-5'-monophosphate dehydrogenase 2"/>
    <property type="match status" value="1"/>
</dbReference>
<accession>A0A1G2HGQ1</accession>
<dbReference type="Proteomes" id="UP000176770">
    <property type="component" value="Unassembled WGS sequence"/>
</dbReference>
<feature type="domain" description="CBS" evidence="8">
    <location>
        <begin position="104"/>
        <end position="160"/>
    </location>
</feature>
<comment type="similarity">
    <text evidence="1">Belongs to the IMPDH/GMPR family.</text>
</comment>
<dbReference type="Pfam" id="PF00571">
    <property type="entry name" value="CBS"/>
    <property type="match status" value="2"/>
</dbReference>
<feature type="domain" description="CBS" evidence="8">
    <location>
        <begin position="167"/>
        <end position="227"/>
    </location>
</feature>
<dbReference type="SMART" id="SM01240">
    <property type="entry name" value="IMPDH"/>
    <property type="match status" value="1"/>
</dbReference>
<dbReference type="EMBL" id="MHOK01000019">
    <property type="protein sequence ID" value="OGZ61667.1"/>
    <property type="molecule type" value="Genomic_DNA"/>
</dbReference>
<dbReference type="InterPro" id="IPR001093">
    <property type="entry name" value="IMP_DH_GMPRt"/>
</dbReference>
<evidence type="ECO:0000256" key="1">
    <source>
        <dbReference type="ARBA" id="ARBA00005502"/>
    </source>
</evidence>
<keyword evidence="5" id="KW-0520">NAD</keyword>
<dbReference type="InterPro" id="IPR046342">
    <property type="entry name" value="CBS_dom_sf"/>
</dbReference>
<comment type="caution">
    <text evidence="9">The sequence shown here is derived from an EMBL/GenBank/DDBJ whole genome shotgun (WGS) entry which is preliminary data.</text>
</comment>
<protein>
    <recommendedName>
        <fullName evidence="8">CBS domain-containing protein</fullName>
    </recommendedName>
</protein>
<dbReference type="PROSITE" id="PS51371">
    <property type="entry name" value="CBS"/>
    <property type="match status" value="2"/>
</dbReference>
<dbReference type="Pfam" id="PF00478">
    <property type="entry name" value="IMPDH"/>
    <property type="match status" value="1"/>
</dbReference>
<dbReference type="Gene3D" id="3.20.20.70">
    <property type="entry name" value="Aldolase class I"/>
    <property type="match status" value="1"/>
</dbReference>
<evidence type="ECO:0000313" key="10">
    <source>
        <dbReference type="Proteomes" id="UP000176770"/>
    </source>
</evidence>
<dbReference type="SMART" id="SM00116">
    <property type="entry name" value="CBS"/>
    <property type="match status" value="2"/>
</dbReference>
<dbReference type="PANTHER" id="PTHR11911:SF111">
    <property type="entry name" value="INOSINE-5'-MONOPHOSPHATE DEHYDROGENASE"/>
    <property type="match status" value="1"/>
</dbReference>
<gene>
    <name evidence="9" type="ORF">A3F94_01820</name>
</gene>
<dbReference type="GO" id="GO:0046872">
    <property type="term" value="F:metal ion binding"/>
    <property type="evidence" value="ECO:0007669"/>
    <property type="project" value="UniProtKB-KW"/>
</dbReference>
<dbReference type="InterPro" id="IPR005990">
    <property type="entry name" value="IMP_DH"/>
</dbReference>
<dbReference type="PANTHER" id="PTHR11911">
    <property type="entry name" value="INOSINE-5-MONOPHOSPHATE DEHYDROGENASE RELATED"/>
    <property type="match status" value="1"/>
</dbReference>
<dbReference type="GO" id="GO:0003938">
    <property type="term" value="F:IMP dehydrogenase activity"/>
    <property type="evidence" value="ECO:0007669"/>
    <property type="project" value="InterPro"/>
</dbReference>
<sequence>MDEELARELANIRTALTFDDISIYPKEESDIPSRRDPEISLFSQISPHITLKLPIIASYMDTVCESRMAIECARNGGMGIIHRHLGIEEQVEEVGLVKRAESLIIPNPYTVSLDTSLEMIKQESKERGVGGFLVVDESGKLIGVVSEHDVDLWRIKSRERLTAKDVMTPLDRLITGSLSTSMEEAVELMLRHRIKKIPLVDDRNQVTGLISKKSILRIQNKLAVRDTEGRLVVGAAIGLGKGMMERAGALVDAGADMLVLAIANGYLKVALEALRDLKNDYPNVDLAAGVVAEENGTARLFDAGADTALVGVGPGSICETRVVAGVGIPLFTSLRMSQGVARKQGKFILSDGGVSRPHHLNKALFAGASAVVLGKVLAGTDESPPEVKKINGRLVKYHRGLASDDAKRKFDRIQGKLSDVDPESRWEYVYNNVHAEGVETGFVDYTGSAKDAIREITGGLRSCMTYLGVRTIEELWEACNAGQYVRVTNAGNREGNPHDLSSFTT</sequence>
<dbReference type="CDD" id="cd00381">
    <property type="entry name" value="IMPDH"/>
    <property type="match status" value="1"/>
</dbReference>
<dbReference type="InterPro" id="IPR000644">
    <property type="entry name" value="CBS_dom"/>
</dbReference>
<keyword evidence="6" id="KW-0630">Potassium</keyword>
<keyword evidence="3" id="KW-0560">Oxidoreductase</keyword>
<dbReference type="SUPFAM" id="SSF54631">
    <property type="entry name" value="CBS-domain pair"/>
    <property type="match status" value="1"/>
</dbReference>
<evidence type="ECO:0000313" key="9">
    <source>
        <dbReference type="EMBL" id="OGZ61667.1"/>
    </source>
</evidence>
<dbReference type="PIRSF" id="PIRSF000130">
    <property type="entry name" value="IMPDH"/>
    <property type="match status" value="1"/>
</dbReference>
<dbReference type="InterPro" id="IPR013785">
    <property type="entry name" value="Aldolase_TIM"/>
</dbReference>
<evidence type="ECO:0000256" key="6">
    <source>
        <dbReference type="PIRSR" id="PIRSR000130-4"/>
    </source>
</evidence>
<evidence type="ECO:0000256" key="3">
    <source>
        <dbReference type="ARBA" id="ARBA00023002"/>
    </source>
</evidence>
<dbReference type="CDD" id="cd04601">
    <property type="entry name" value="CBS_pair_IMPDH"/>
    <property type="match status" value="1"/>
</dbReference>
<dbReference type="GO" id="GO:0006183">
    <property type="term" value="P:GTP biosynthetic process"/>
    <property type="evidence" value="ECO:0007669"/>
    <property type="project" value="TreeGrafter"/>
</dbReference>
<evidence type="ECO:0000256" key="7">
    <source>
        <dbReference type="PROSITE-ProRule" id="PRU00703"/>
    </source>
</evidence>
<feature type="binding site" description="in other chain" evidence="6">
    <location>
        <position position="313"/>
    </location>
    <ligand>
        <name>K(+)</name>
        <dbReference type="ChEBI" id="CHEBI:29103"/>
        <note>ligand shared between two tetrameric partners</note>
    </ligand>
</feature>
<dbReference type="SUPFAM" id="SSF51412">
    <property type="entry name" value="Inosine monophosphate dehydrogenase (IMPDH)"/>
    <property type="match status" value="1"/>
</dbReference>
<feature type="binding site" evidence="5">
    <location>
        <begin position="311"/>
        <end position="313"/>
    </location>
    <ligand>
        <name>NAD(+)</name>
        <dbReference type="ChEBI" id="CHEBI:57540"/>
    </ligand>
</feature>
<name>A0A1G2HGQ1_9BACT</name>
<evidence type="ECO:0000256" key="2">
    <source>
        <dbReference type="ARBA" id="ARBA00022723"/>
    </source>
</evidence>